<dbReference type="InterPro" id="IPR011006">
    <property type="entry name" value="CheY-like_superfamily"/>
</dbReference>
<dbReference type="OrthoDB" id="7569831at2"/>
<dbReference type="KEGG" id="azm:DM194_23080"/>
<dbReference type="PANTHER" id="PTHR44591:SF3">
    <property type="entry name" value="RESPONSE REGULATORY DOMAIN-CONTAINING PROTEIN"/>
    <property type="match status" value="1"/>
</dbReference>
<keyword evidence="5" id="KW-1185">Reference proteome</keyword>
<keyword evidence="4" id="KW-0614">Plasmid</keyword>
<dbReference type="PANTHER" id="PTHR44591">
    <property type="entry name" value="STRESS RESPONSE REGULATOR PROTEIN 1"/>
    <property type="match status" value="1"/>
</dbReference>
<sequence length="127" mass="13814">MIIVDDSKLSRMHVRAMVLRNKPDWSVVEAANGDELFRTIQDTPVDVAIIDYNMPGDNGVETAAKLRTSHPNVHVAIITANAQDAVVTGIRAVGAAFMPKPLEEEQVTRFLNSTALPPRRAAQAAPE</sequence>
<feature type="domain" description="Response regulatory" evidence="3">
    <location>
        <begin position="1"/>
        <end position="115"/>
    </location>
</feature>
<keyword evidence="1 2" id="KW-0597">Phosphoprotein</keyword>
<organism evidence="4 5">
    <name type="scientific">Azospirillum ramasamyi</name>
    <dbReference type="NCBI Taxonomy" id="682998"/>
    <lineage>
        <taxon>Bacteria</taxon>
        <taxon>Pseudomonadati</taxon>
        <taxon>Pseudomonadota</taxon>
        <taxon>Alphaproteobacteria</taxon>
        <taxon>Rhodospirillales</taxon>
        <taxon>Azospirillaceae</taxon>
        <taxon>Azospirillum</taxon>
    </lineage>
</organism>
<name>A0A2U9SIH5_9PROT</name>
<evidence type="ECO:0000313" key="4">
    <source>
        <dbReference type="EMBL" id="AWU97478.1"/>
    </source>
</evidence>
<gene>
    <name evidence="4" type="ORF">DM194_23080</name>
</gene>
<dbReference type="Gene3D" id="3.40.50.2300">
    <property type="match status" value="1"/>
</dbReference>
<evidence type="ECO:0000259" key="3">
    <source>
        <dbReference type="PROSITE" id="PS50110"/>
    </source>
</evidence>
<dbReference type="EMBL" id="CP029833">
    <property type="protein sequence ID" value="AWU97478.1"/>
    <property type="molecule type" value="Genomic_DNA"/>
</dbReference>
<accession>A0A2U9SIH5</accession>
<evidence type="ECO:0000256" key="1">
    <source>
        <dbReference type="ARBA" id="ARBA00022553"/>
    </source>
</evidence>
<protein>
    <submittedName>
        <fullName evidence="4">Response regulator</fullName>
    </submittedName>
</protein>
<geneLocation type="plasmid" evidence="4 5">
    <name>unnamed3</name>
</geneLocation>
<dbReference type="SMART" id="SM00448">
    <property type="entry name" value="REC"/>
    <property type="match status" value="1"/>
</dbReference>
<dbReference type="AlphaFoldDB" id="A0A2U9SIH5"/>
<dbReference type="Pfam" id="PF00072">
    <property type="entry name" value="Response_reg"/>
    <property type="match status" value="1"/>
</dbReference>
<dbReference type="InterPro" id="IPR001789">
    <property type="entry name" value="Sig_transdc_resp-reg_receiver"/>
</dbReference>
<evidence type="ECO:0000256" key="2">
    <source>
        <dbReference type="PROSITE-ProRule" id="PRU00169"/>
    </source>
</evidence>
<dbReference type="SUPFAM" id="SSF52172">
    <property type="entry name" value="CheY-like"/>
    <property type="match status" value="1"/>
</dbReference>
<dbReference type="GO" id="GO:0000160">
    <property type="term" value="P:phosphorelay signal transduction system"/>
    <property type="evidence" value="ECO:0007669"/>
    <property type="project" value="InterPro"/>
</dbReference>
<dbReference type="Proteomes" id="UP000249605">
    <property type="component" value="Plasmid unnamed3"/>
</dbReference>
<dbReference type="PROSITE" id="PS50110">
    <property type="entry name" value="RESPONSE_REGULATORY"/>
    <property type="match status" value="1"/>
</dbReference>
<reference evidence="4 5" key="1">
    <citation type="submission" date="2018-06" db="EMBL/GenBank/DDBJ databases">
        <title>Complete genome sequencing of Azospirillum sp. M2T2B2.</title>
        <authorList>
            <person name="Heo J."/>
            <person name="Kim S.-J."/>
            <person name="Kwon S.-W."/>
            <person name="Anandham R."/>
        </authorList>
    </citation>
    <scope>NUCLEOTIDE SEQUENCE [LARGE SCALE GENOMIC DNA]</scope>
    <source>
        <strain evidence="4 5">M2T2B2</strain>
        <plasmid evidence="4 5">unnamed3</plasmid>
    </source>
</reference>
<proteinExistence type="predicted"/>
<dbReference type="InterPro" id="IPR050595">
    <property type="entry name" value="Bact_response_regulator"/>
</dbReference>
<dbReference type="CDD" id="cd00156">
    <property type="entry name" value="REC"/>
    <property type="match status" value="1"/>
</dbReference>
<evidence type="ECO:0000313" key="5">
    <source>
        <dbReference type="Proteomes" id="UP000249605"/>
    </source>
</evidence>
<feature type="modified residue" description="4-aspartylphosphate" evidence="2">
    <location>
        <position position="51"/>
    </location>
</feature>